<reference evidence="1 2" key="1">
    <citation type="journal article" date="2019" name="Nat. Ecol. Evol.">
        <title>Megaphylogeny resolves global patterns of mushroom evolution.</title>
        <authorList>
            <person name="Varga T."/>
            <person name="Krizsan K."/>
            <person name="Foldi C."/>
            <person name="Dima B."/>
            <person name="Sanchez-Garcia M."/>
            <person name="Sanchez-Ramirez S."/>
            <person name="Szollosi G.J."/>
            <person name="Szarkandi J.G."/>
            <person name="Papp V."/>
            <person name="Albert L."/>
            <person name="Andreopoulos W."/>
            <person name="Angelini C."/>
            <person name="Antonin V."/>
            <person name="Barry K.W."/>
            <person name="Bougher N.L."/>
            <person name="Buchanan P."/>
            <person name="Buyck B."/>
            <person name="Bense V."/>
            <person name="Catcheside P."/>
            <person name="Chovatia M."/>
            <person name="Cooper J."/>
            <person name="Damon W."/>
            <person name="Desjardin D."/>
            <person name="Finy P."/>
            <person name="Geml J."/>
            <person name="Haridas S."/>
            <person name="Hughes K."/>
            <person name="Justo A."/>
            <person name="Karasinski D."/>
            <person name="Kautmanova I."/>
            <person name="Kiss B."/>
            <person name="Kocsube S."/>
            <person name="Kotiranta H."/>
            <person name="LaButti K.M."/>
            <person name="Lechner B.E."/>
            <person name="Liimatainen K."/>
            <person name="Lipzen A."/>
            <person name="Lukacs Z."/>
            <person name="Mihaltcheva S."/>
            <person name="Morgado L.N."/>
            <person name="Niskanen T."/>
            <person name="Noordeloos M.E."/>
            <person name="Ohm R.A."/>
            <person name="Ortiz-Santana B."/>
            <person name="Ovrebo C."/>
            <person name="Racz N."/>
            <person name="Riley R."/>
            <person name="Savchenko A."/>
            <person name="Shiryaev A."/>
            <person name="Soop K."/>
            <person name="Spirin V."/>
            <person name="Szebenyi C."/>
            <person name="Tomsovsky M."/>
            <person name="Tulloss R.E."/>
            <person name="Uehling J."/>
            <person name="Grigoriev I.V."/>
            <person name="Vagvolgyi C."/>
            <person name="Papp T."/>
            <person name="Martin F.M."/>
            <person name="Miettinen O."/>
            <person name="Hibbett D.S."/>
            <person name="Nagy L.G."/>
        </authorList>
    </citation>
    <scope>NUCLEOTIDE SEQUENCE [LARGE SCALE GENOMIC DNA]</scope>
    <source>
        <strain evidence="1 2">NL-1719</strain>
    </source>
</reference>
<keyword evidence="2" id="KW-1185">Reference proteome</keyword>
<sequence length="172" mass="19714">MFIFTEHPRNPIRICSERINTPSLFGSPHGHHRILCSGIFDDRIWRFKREDCCLLCENADADDENGLRAARWPAEDPLREGPPPAQFAAIKSINFFFTSVSCTNPSPPKSHEVVEICCWFCGDVVREELGRLELELALKVEVEWRKNSAGVLDHKDDAVSVRMWRLLNGQEH</sequence>
<accession>A0ACD3ABK8</accession>
<gene>
    <name evidence="1" type="ORF">BDN72DRAFT_862651</name>
</gene>
<evidence type="ECO:0000313" key="2">
    <source>
        <dbReference type="Proteomes" id="UP000308600"/>
    </source>
</evidence>
<organism evidence="1 2">
    <name type="scientific">Pluteus cervinus</name>
    <dbReference type="NCBI Taxonomy" id="181527"/>
    <lineage>
        <taxon>Eukaryota</taxon>
        <taxon>Fungi</taxon>
        <taxon>Dikarya</taxon>
        <taxon>Basidiomycota</taxon>
        <taxon>Agaricomycotina</taxon>
        <taxon>Agaricomycetes</taxon>
        <taxon>Agaricomycetidae</taxon>
        <taxon>Agaricales</taxon>
        <taxon>Pluteineae</taxon>
        <taxon>Pluteaceae</taxon>
        <taxon>Pluteus</taxon>
    </lineage>
</organism>
<name>A0ACD3ABK8_9AGAR</name>
<evidence type="ECO:0000313" key="1">
    <source>
        <dbReference type="EMBL" id="TFK62704.1"/>
    </source>
</evidence>
<dbReference type="EMBL" id="ML208565">
    <property type="protein sequence ID" value="TFK62704.1"/>
    <property type="molecule type" value="Genomic_DNA"/>
</dbReference>
<proteinExistence type="predicted"/>
<protein>
    <submittedName>
        <fullName evidence="1">Uncharacterized protein</fullName>
    </submittedName>
</protein>
<dbReference type="Proteomes" id="UP000308600">
    <property type="component" value="Unassembled WGS sequence"/>
</dbReference>